<feature type="region of interest" description="Disordered" evidence="1">
    <location>
        <begin position="55"/>
        <end position="139"/>
    </location>
</feature>
<evidence type="ECO:0000256" key="1">
    <source>
        <dbReference type="SAM" id="MobiDB-lite"/>
    </source>
</evidence>
<accession>A0A814AKY9</accession>
<proteinExistence type="predicted"/>
<reference evidence="3" key="1">
    <citation type="submission" date="2021-02" db="EMBL/GenBank/DDBJ databases">
        <authorList>
            <person name="Nowell W R."/>
        </authorList>
    </citation>
    <scope>NUCLEOTIDE SEQUENCE</scope>
</reference>
<evidence type="ECO:0000313" key="3">
    <source>
        <dbReference type="EMBL" id="CAF0916893.1"/>
    </source>
</evidence>
<feature type="transmembrane region" description="Helical" evidence="2">
    <location>
        <begin position="142"/>
        <end position="159"/>
    </location>
</feature>
<evidence type="ECO:0000256" key="2">
    <source>
        <dbReference type="SAM" id="Phobius"/>
    </source>
</evidence>
<keyword evidence="2" id="KW-1133">Transmembrane helix</keyword>
<keyword evidence="2" id="KW-0812">Transmembrane</keyword>
<feature type="compositionally biased region" description="Polar residues" evidence="1">
    <location>
        <begin position="76"/>
        <end position="94"/>
    </location>
</feature>
<feature type="compositionally biased region" description="Basic and acidic residues" evidence="1">
    <location>
        <begin position="97"/>
        <end position="107"/>
    </location>
</feature>
<dbReference type="EMBL" id="CAJNOR010000445">
    <property type="protein sequence ID" value="CAF0916893.1"/>
    <property type="molecule type" value="Genomic_DNA"/>
</dbReference>
<name>A0A814AKY9_ADIRI</name>
<organism evidence="3 4">
    <name type="scientific">Adineta ricciae</name>
    <name type="common">Rotifer</name>
    <dbReference type="NCBI Taxonomy" id="249248"/>
    <lineage>
        <taxon>Eukaryota</taxon>
        <taxon>Metazoa</taxon>
        <taxon>Spiralia</taxon>
        <taxon>Gnathifera</taxon>
        <taxon>Rotifera</taxon>
        <taxon>Eurotatoria</taxon>
        <taxon>Bdelloidea</taxon>
        <taxon>Adinetida</taxon>
        <taxon>Adinetidae</taxon>
        <taxon>Adineta</taxon>
    </lineage>
</organism>
<keyword evidence="4" id="KW-1185">Reference proteome</keyword>
<comment type="caution">
    <text evidence="3">The sequence shown here is derived from an EMBL/GenBank/DDBJ whole genome shotgun (WGS) entry which is preliminary data.</text>
</comment>
<feature type="compositionally biased region" description="Polar residues" evidence="1">
    <location>
        <begin position="55"/>
        <end position="67"/>
    </location>
</feature>
<sequence length="198" mass="21330">MASFLSRTQALFQLPRYVPALIARAQASQNVPPTPGSVQSWNLMISCFPSGVPLSGSTTKTVSQTGGTKKGDSSVLPKSSTSSDHTNPTKTSSDAPPLDHDNVDLKNKQTSKSTSSSSSKPPKTSSSSSNDSDNKTSLDSPFVQYGTIVVLAVTAYLCYKMMNNRRNQDKNDLINNEHYKRATADYQSANMQGTDVKK</sequence>
<dbReference type="AlphaFoldDB" id="A0A814AKY9"/>
<gene>
    <name evidence="3" type="ORF">XAT740_LOCUS8827</name>
</gene>
<evidence type="ECO:0000313" key="4">
    <source>
        <dbReference type="Proteomes" id="UP000663828"/>
    </source>
</evidence>
<dbReference type="Proteomes" id="UP000663828">
    <property type="component" value="Unassembled WGS sequence"/>
</dbReference>
<protein>
    <submittedName>
        <fullName evidence="3">Uncharacterized protein</fullName>
    </submittedName>
</protein>
<feature type="compositionally biased region" description="Low complexity" evidence="1">
    <location>
        <begin position="110"/>
        <end position="137"/>
    </location>
</feature>
<keyword evidence="2" id="KW-0472">Membrane</keyword>